<keyword evidence="3" id="KW-1185">Reference proteome</keyword>
<comment type="caution">
    <text evidence="2">The sequence shown here is derived from an EMBL/GenBank/DDBJ whole genome shotgun (WGS) entry which is preliminary data.</text>
</comment>
<proteinExistence type="predicted"/>
<keyword evidence="1" id="KW-0472">Membrane</keyword>
<gene>
    <name evidence="2" type="ORF">ACFPT7_19060</name>
</gene>
<sequence>MKVGVYLYGLATMAFGILDLIWGQFDSSHQPIQSLGGHIPGLLFLVYLTGAWMIAAGLAIVWRRTARIGTAASAIIYLIFIVFWLPRFYAAVHTLGWRLDILAGLLFVIGQELFLIAPAVIIYFSIAPNEFVSQYKAAIAARWMLGLPPIFFGLDHLIGIRIFAGIVPHWLPFATAWTVVTGIAFILAGGAICLKVFDVLAARLLALMLLLFEFLVEIPPVFVRSHSEQAWGAAVYNLAAIGALWIFAAFVVSLQTDSQKTNHAEHRANARLTESLASGS</sequence>
<feature type="transmembrane region" description="Helical" evidence="1">
    <location>
        <begin position="42"/>
        <end position="61"/>
    </location>
</feature>
<keyword evidence="1" id="KW-0812">Transmembrane</keyword>
<feature type="transmembrane region" description="Helical" evidence="1">
    <location>
        <begin position="101"/>
        <end position="124"/>
    </location>
</feature>
<feature type="transmembrane region" description="Helical" evidence="1">
    <location>
        <begin position="176"/>
        <end position="197"/>
    </location>
</feature>
<dbReference type="Proteomes" id="UP001596091">
    <property type="component" value="Unassembled WGS sequence"/>
</dbReference>
<dbReference type="RefSeq" id="WP_263342150.1">
    <property type="nucleotide sequence ID" value="NZ_JAGSYH010000009.1"/>
</dbReference>
<keyword evidence="1" id="KW-1133">Transmembrane helix</keyword>
<evidence type="ECO:0008006" key="4">
    <source>
        <dbReference type="Google" id="ProtNLM"/>
    </source>
</evidence>
<evidence type="ECO:0000313" key="2">
    <source>
        <dbReference type="EMBL" id="MFC5864414.1"/>
    </source>
</evidence>
<feature type="transmembrane region" description="Helical" evidence="1">
    <location>
        <begin position="145"/>
        <end position="164"/>
    </location>
</feature>
<protein>
    <recommendedName>
        <fullName evidence="4">DoxX family protein</fullName>
    </recommendedName>
</protein>
<feature type="transmembrane region" description="Helical" evidence="1">
    <location>
        <begin position="204"/>
        <end position="222"/>
    </location>
</feature>
<evidence type="ECO:0000256" key="1">
    <source>
        <dbReference type="SAM" id="Phobius"/>
    </source>
</evidence>
<dbReference type="EMBL" id="JBHSPH010000009">
    <property type="protein sequence ID" value="MFC5864414.1"/>
    <property type="molecule type" value="Genomic_DNA"/>
</dbReference>
<reference evidence="3" key="1">
    <citation type="journal article" date="2019" name="Int. J. Syst. Evol. Microbiol.">
        <title>The Global Catalogue of Microorganisms (GCM) 10K type strain sequencing project: providing services to taxonomists for standard genome sequencing and annotation.</title>
        <authorList>
            <consortium name="The Broad Institute Genomics Platform"/>
            <consortium name="The Broad Institute Genome Sequencing Center for Infectious Disease"/>
            <person name="Wu L."/>
            <person name="Ma J."/>
        </authorList>
    </citation>
    <scope>NUCLEOTIDE SEQUENCE [LARGE SCALE GENOMIC DNA]</scope>
    <source>
        <strain evidence="3">JCM 4087</strain>
    </source>
</reference>
<accession>A0ABW1EK99</accession>
<organism evidence="2 3">
    <name type="scientific">Acidicapsa dinghuensis</name>
    <dbReference type="NCBI Taxonomy" id="2218256"/>
    <lineage>
        <taxon>Bacteria</taxon>
        <taxon>Pseudomonadati</taxon>
        <taxon>Acidobacteriota</taxon>
        <taxon>Terriglobia</taxon>
        <taxon>Terriglobales</taxon>
        <taxon>Acidobacteriaceae</taxon>
        <taxon>Acidicapsa</taxon>
    </lineage>
</organism>
<name>A0ABW1EK99_9BACT</name>
<evidence type="ECO:0000313" key="3">
    <source>
        <dbReference type="Proteomes" id="UP001596091"/>
    </source>
</evidence>
<feature type="transmembrane region" description="Helical" evidence="1">
    <location>
        <begin position="5"/>
        <end position="22"/>
    </location>
</feature>
<feature type="transmembrane region" description="Helical" evidence="1">
    <location>
        <begin position="234"/>
        <end position="254"/>
    </location>
</feature>
<feature type="transmembrane region" description="Helical" evidence="1">
    <location>
        <begin position="68"/>
        <end position="89"/>
    </location>
</feature>